<proteinExistence type="predicted"/>
<dbReference type="FunCoup" id="A0A0C3DC31">
    <property type="interactions" value="57"/>
</dbReference>
<gene>
    <name evidence="6" type="ORF">OIDMADRAFT_165510</name>
</gene>
<protein>
    <recommendedName>
        <fullName evidence="8">RTA1 like protein</fullName>
    </recommendedName>
</protein>
<evidence type="ECO:0008006" key="8">
    <source>
        <dbReference type="Google" id="ProtNLM"/>
    </source>
</evidence>
<accession>A0A0C3DC31</accession>
<dbReference type="AlphaFoldDB" id="A0A0C3DC31"/>
<evidence type="ECO:0000313" key="6">
    <source>
        <dbReference type="EMBL" id="KIM99502.1"/>
    </source>
</evidence>
<dbReference type="Pfam" id="PF04479">
    <property type="entry name" value="RTA1"/>
    <property type="match status" value="1"/>
</dbReference>
<dbReference type="InParanoid" id="A0A0C3DC31"/>
<evidence type="ECO:0000256" key="3">
    <source>
        <dbReference type="ARBA" id="ARBA00022989"/>
    </source>
</evidence>
<evidence type="ECO:0000256" key="1">
    <source>
        <dbReference type="ARBA" id="ARBA00004141"/>
    </source>
</evidence>
<feature type="transmembrane region" description="Helical" evidence="5">
    <location>
        <begin position="23"/>
        <end position="43"/>
    </location>
</feature>
<keyword evidence="7" id="KW-1185">Reference proteome</keyword>
<feature type="transmembrane region" description="Helical" evidence="5">
    <location>
        <begin position="83"/>
        <end position="106"/>
    </location>
</feature>
<evidence type="ECO:0000256" key="4">
    <source>
        <dbReference type="ARBA" id="ARBA00023136"/>
    </source>
</evidence>
<feature type="transmembrane region" description="Helical" evidence="5">
    <location>
        <begin position="207"/>
        <end position="227"/>
    </location>
</feature>
<evidence type="ECO:0000256" key="5">
    <source>
        <dbReference type="SAM" id="Phobius"/>
    </source>
</evidence>
<evidence type="ECO:0000313" key="7">
    <source>
        <dbReference type="Proteomes" id="UP000054321"/>
    </source>
</evidence>
<feature type="transmembrane region" description="Helical" evidence="5">
    <location>
        <begin position="50"/>
        <end position="71"/>
    </location>
</feature>
<feature type="transmembrane region" description="Helical" evidence="5">
    <location>
        <begin position="161"/>
        <end position="186"/>
    </location>
</feature>
<feature type="transmembrane region" description="Helical" evidence="5">
    <location>
        <begin position="127"/>
        <end position="149"/>
    </location>
</feature>
<sequence length="306" mass="33434">MKCKAIGPDCPPDGSSLGYAPNMAASIIFLVLFSISLVGHLALGRKYKTWTFLIAMGLGSSSELIGYLGRILMHNNPYKLSTFLVQIVCLTIGPAFYSAGLYLCLSRIIIVYGQNISRIRPVWYTRFFINCDIISLSLQGAGGGVASAATKDSTMALGNHLMLAGLIFQIVSLVLFAFACGDFAILAKRFASSRNPEYSKLRASTKFRGFLWAAVVSFATIFTRCVYRVVELGGGWDNSLMREETPFIILESCMIVIAVYALIIFHPGVGFQNKFNDIKYQTVHGLESGKEEISLTGAEGAPCLRQ</sequence>
<keyword evidence="4 5" id="KW-0472">Membrane</keyword>
<dbReference type="HOGENOM" id="CLU_033465_6_1_1"/>
<dbReference type="GO" id="GO:0000324">
    <property type="term" value="C:fungal-type vacuole"/>
    <property type="evidence" value="ECO:0007669"/>
    <property type="project" value="TreeGrafter"/>
</dbReference>
<reference evidence="7" key="2">
    <citation type="submission" date="2015-01" db="EMBL/GenBank/DDBJ databases">
        <title>Evolutionary Origins and Diversification of the Mycorrhizal Mutualists.</title>
        <authorList>
            <consortium name="DOE Joint Genome Institute"/>
            <consortium name="Mycorrhizal Genomics Consortium"/>
            <person name="Kohler A."/>
            <person name="Kuo A."/>
            <person name="Nagy L.G."/>
            <person name="Floudas D."/>
            <person name="Copeland A."/>
            <person name="Barry K.W."/>
            <person name="Cichocki N."/>
            <person name="Veneault-Fourrey C."/>
            <person name="LaButti K."/>
            <person name="Lindquist E.A."/>
            <person name="Lipzen A."/>
            <person name="Lundell T."/>
            <person name="Morin E."/>
            <person name="Murat C."/>
            <person name="Riley R."/>
            <person name="Ohm R."/>
            <person name="Sun H."/>
            <person name="Tunlid A."/>
            <person name="Henrissat B."/>
            <person name="Grigoriev I.V."/>
            <person name="Hibbett D.S."/>
            <person name="Martin F."/>
        </authorList>
    </citation>
    <scope>NUCLEOTIDE SEQUENCE [LARGE SCALE GENOMIC DNA]</scope>
    <source>
        <strain evidence="7">Zn</strain>
    </source>
</reference>
<dbReference type="InterPro" id="IPR007568">
    <property type="entry name" value="RTA1"/>
</dbReference>
<dbReference type="OrthoDB" id="4521223at2759"/>
<evidence type="ECO:0000256" key="2">
    <source>
        <dbReference type="ARBA" id="ARBA00022692"/>
    </source>
</evidence>
<dbReference type="Proteomes" id="UP000054321">
    <property type="component" value="Unassembled WGS sequence"/>
</dbReference>
<keyword evidence="2 5" id="KW-0812">Transmembrane</keyword>
<dbReference type="PANTHER" id="PTHR31465">
    <property type="entry name" value="PROTEIN RTA1-RELATED"/>
    <property type="match status" value="1"/>
</dbReference>
<dbReference type="PANTHER" id="PTHR31465:SF9">
    <property type="entry name" value="SPHINGOID LONG-CHAIN BASE TRANSPORTER RSB1"/>
    <property type="match status" value="1"/>
</dbReference>
<name>A0A0C3DC31_OIDMZ</name>
<comment type="subcellular location">
    <subcellularLocation>
        <location evidence="1">Membrane</location>
        <topology evidence="1">Multi-pass membrane protein</topology>
    </subcellularLocation>
</comment>
<dbReference type="EMBL" id="KN832878">
    <property type="protein sequence ID" value="KIM99502.1"/>
    <property type="molecule type" value="Genomic_DNA"/>
</dbReference>
<reference evidence="6 7" key="1">
    <citation type="submission" date="2014-04" db="EMBL/GenBank/DDBJ databases">
        <authorList>
            <consortium name="DOE Joint Genome Institute"/>
            <person name="Kuo A."/>
            <person name="Martino E."/>
            <person name="Perotto S."/>
            <person name="Kohler A."/>
            <person name="Nagy L.G."/>
            <person name="Floudas D."/>
            <person name="Copeland A."/>
            <person name="Barry K.W."/>
            <person name="Cichocki N."/>
            <person name="Veneault-Fourrey C."/>
            <person name="LaButti K."/>
            <person name="Lindquist E.A."/>
            <person name="Lipzen A."/>
            <person name="Lundell T."/>
            <person name="Morin E."/>
            <person name="Murat C."/>
            <person name="Sun H."/>
            <person name="Tunlid A."/>
            <person name="Henrissat B."/>
            <person name="Grigoriev I.V."/>
            <person name="Hibbett D.S."/>
            <person name="Martin F."/>
            <person name="Nordberg H.P."/>
            <person name="Cantor M.N."/>
            <person name="Hua S.X."/>
        </authorList>
    </citation>
    <scope>NUCLEOTIDE SEQUENCE [LARGE SCALE GENOMIC DNA]</scope>
    <source>
        <strain evidence="6 7">Zn</strain>
    </source>
</reference>
<dbReference type="STRING" id="913774.A0A0C3DC31"/>
<organism evidence="6 7">
    <name type="scientific">Oidiodendron maius (strain Zn)</name>
    <dbReference type="NCBI Taxonomy" id="913774"/>
    <lineage>
        <taxon>Eukaryota</taxon>
        <taxon>Fungi</taxon>
        <taxon>Dikarya</taxon>
        <taxon>Ascomycota</taxon>
        <taxon>Pezizomycotina</taxon>
        <taxon>Leotiomycetes</taxon>
        <taxon>Leotiomycetes incertae sedis</taxon>
        <taxon>Myxotrichaceae</taxon>
        <taxon>Oidiodendron</taxon>
    </lineage>
</organism>
<keyword evidence="3 5" id="KW-1133">Transmembrane helix</keyword>
<feature type="transmembrane region" description="Helical" evidence="5">
    <location>
        <begin position="247"/>
        <end position="265"/>
    </location>
</feature>
<dbReference type="GO" id="GO:0005886">
    <property type="term" value="C:plasma membrane"/>
    <property type="evidence" value="ECO:0007669"/>
    <property type="project" value="TreeGrafter"/>
</dbReference>